<dbReference type="AlphaFoldDB" id="A0A9N9ES75"/>
<proteinExistence type="predicted"/>
<gene>
    <name evidence="1" type="ORF">FCALED_LOCUS13046</name>
</gene>
<sequence>QKISRKTLFVVDEHGVLFDSEISVHDRLNSLFPLKYLTFRSESMNGICVVFTVEMMKMTNCVPRELILLAKVIRTDPHSLDEVKEIMKCFENDRIKQFYDLAKTYYNSLPTTSKNETRLALADIFLPENPRGTTRFEW</sequence>
<accession>A0A9N9ES75</accession>
<dbReference type="Proteomes" id="UP000789570">
    <property type="component" value="Unassembled WGS sequence"/>
</dbReference>
<keyword evidence="2" id="KW-1185">Reference proteome</keyword>
<evidence type="ECO:0000313" key="1">
    <source>
        <dbReference type="EMBL" id="CAG8692651.1"/>
    </source>
</evidence>
<organism evidence="1 2">
    <name type="scientific">Funneliformis caledonium</name>
    <dbReference type="NCBI Taxonomy" id="1117310"/>
    <lineage>
        <taxon>Eukaryota</taxon>
        <taxon>Fungi</taxon>
        <taxon>Fungi incertae sedis</taxon>
        <taxon>Mucoromycota</taxon>
        <taxon>Glomeromycotina</taxon>
        <taxon>Glomeromycetes</taxon>
        <taxon>Glomerales</taxon>
        <taxon>Glomeraceae</taxon>
        <taxon>Funneliformis</taxon>
    </lineage>
</organism>
<protein>
    <submittedName>
        <fullName evidence="1">8861_t:CDS:1</fullName>
    </submittedName>
</protein>
<dbReference type="OrthoDB" id="2303713at2759"/>
<dbReference type="EMBL" id="CAJVPQ010007077">
    <property type="protein sequence ID" value="CAG8692651.1"/>
    <property type="molecule type" value="Genomic_DNA"/>
</dbReference>
<evidence type="ECO:0000313" key="2">
    <source>
        <dbReference type="Proteomes" id="UP000789570"/>
    </source>
</evidence>
<feature type="non-terminal residue" evidence="1">
    <location>
        <position position="1"/>
    </location>
</feature>
<name>A0A9N9ES75_9GLOM</name>
<reference evidence="1" key="1">
    <citation type="submission" date="2021-06" db="EMBL/GenBank/DDBJ databases">
        <authorList>
            <person name="Kallberg Y."/>
            <person name="Tangrot J."/>
            <person name="Rosling A."/>
        </authorList>
    </citation>
    <scope>NUCLEOTIDE SEQUENCE</scope>
    <source>
        <strain evidence="1">UK204</strain>
    </source>
</reference>
<comment type="caution">
    <text evidence="1">The sequence shown here is derived from an EMBL/GenBank/DDBJ whole genome shotgun (WGS) entry which is preliminary data.</text>
</comment>